<comment type="similarity">
    <text evidence="2">Belongs to the major facilitator superfamily. Monocarboxylate porter (TC 2.A.1.13) family.</text>
</comment>
<dbReference type="InterPro" id="IPR050327">
    <property type="entry name" value="Proton-linked_MCT"/>
</dbReference>
<feature type="transmembrane region" description="Helical" evidence="7">
    <location>
        <begin position="134"/>
        <end position="153"/>
    </location>
</feature>
<name>A0A014N4I3_9HYPO</name>
<accession>A0A014N4I3</accession>
<feature type="transmembrane region" description="Helical" evidence="7">
    <location>
        <begin position="365"/>
        <end position="385"/>
    </location>
</feature>
<sequence>MLQFRLEEVRESGWLAVLDAWCANFCTFGLINCVGVFQEYYLSGPLSHYSSSAVSWITSTQVGHLLDNYGPDWLLRGGSFLYIGGHVLVSFADKYYQLFLVQGLLVSVGPSAVFHSSTAAVLRAFSARPRRQALAVGVMTSGASICGIVLPIMMRDLIGRVGFPWMMRITAFSFIGLLSITCLLVQSSLPLKPNPFKIRDYLKQLQDVPLALTSTAFFLFMMGMLLPFNYMLLQAKSAGASPVVITYLLPILNGASVLGRLVGGSLAEPVGHYRLIKAMAILCAVSCFTIWLPTTKIPGVVLFPVFFGFSSGGFIALCPSLIAKISNKEVVGTRTGAAFAMQALGALVGSPLGGALVAWQDGAYSGLKIFCGCSMLGSACFFMAASRAWGKQQAVTNNSSRAQSYGNISGTHAEDKQAGQCVVLSNPAGGC</sequence>
<comment type="caution">
    <text evidence="9">The sequence shown here is derived from an EMBL/GenBank/DDBJ whole genome shotgun (WGS) entry which is preliminary data.</text>
</comment>
<dbReference type="Pfam" id="PF07690">
    <property type="entry name" value="MFS_1"/>
    <property type="match status" value="1"/>
</dbReference>
<reference evidence="9 10" key="1">
    <citation type="submission" date="2014-02" db="EMBL/GenBank/DDBJ databases">
        <title>The genome sequence of the entomopathogenic fungus Metarhizium robertsii ARSEF 2575.</title>
        <authorList>
            <person name="Giuliano Garisto Donzelli B."/>
            <person name="Roe B.A."/>
            <person name="Macmil S.L."/>
            <person name="Krasnoff S.B."/>
            <person name="Gibson D.M."/>
        </authorList>
    </citation>
    <scope>NUCLEOTIDE SEQUENCE [LARGE SCALE GENOMIC DNA]</scope>
    <source>
        <strain evidence="9 10">ARSEF 2575</strain>
    </source>
</reference>
<evidence type="ECO:0000256" key="1">
    <source>
        <dbReference type="ARBA" id="ARBA00004141"/>
    </source>
</evidence>
<dbReference type="PANTHER" id="PTHR11360:SF224">
    <property type="entry name" value="MAJOR FACILITATOR SUPERFAMILY (MFS) PROFILE DOMAIN-CONTAINING PROTEIN-RELATED"/>
    <property type="match status" value="1"/>
</dbReference>
<keyword evidence="5 7" id="KW-1133">Transmembrane helix</keyword>
<feature type="transmembrane region" description="Helical" evidence="7">
    <location>
        <begin position="275"/>
        <end position="294"/>
    </location>
</feature>
<feature type="domain" description="Major facilitator superfamily (MFS) profile" evidence="8">
    <location>
        <begin position="1"/>
        <end position="389"/>
    </location>
</feature>
<keyword evidence="3" id="KW-0813">Transport</keyword>
<evidence type="ECO:0000256" key="4">
    <source>
        <dbReference type="ARBA" id="ARBA00022692"/>
    </source>
</evidence>
<dbReference type="PANTHER" id="PTHR11360">
    <property type="entry name" value="MONOCARBOXYLATE TRANSPORTER"/>
    <property type="match status" value="1"/>
</dbReference>
<protein>
    <submittedName>
        <fullName evidence="9">MFS transporter</fullName>
    </submittedName>
</protein>
<dbReference type="Proteomes" id="UP000030151">
    <property type="component" value="Unassembled WGS sequence"/>
</dbReference>
<keyword evidence="4 7" id="KW-0812">Transmembrane</keyword>
<feature type="transmembrane region" description="Helical" evidence="7">
    <location>
        <begin position="244"/>
        <end position="263"/>
    </location>
</feature>
<evidence type="ECO:0000256" key="5">
    <source>
        <dbReference type="ARBA" id="ARBA00022989"/>
    </source>
</evidence>
<feature type="transmembrane region" description="Helical" evidence="7">
    <location>
        <begin position="210"/>
        <end position="232"/>
    </location>
</feature>
<evidence type="ECO:0000256" key="6">
    <source>
        <dbReference type="ARBA" id="ARBA00023136"/>
    </source>
</evidence>
<evidence type="ECO:0000313" key="10">
    <source>
        <dbReference type="Proteomes" id="UP000030151"/>
    </source>
</evidence>
<dbReference type="InterPro" id="IPR036259">
    <property type="entry name" value="MFS_trans_sf"/>
</dbReference>
<evidence type="ECO:0000259" key="8">
    <source>
        <dbReference type="PROSITE" id="PS50850"/>
    </source>
</evidence>
<dbReference type="InterPro" id="IPR020846">
    <property type="entry name" value="MFS_dom"/>
</dbReference>
<dbReference type="PROSITE" id="PS50850">
    <property type="entry name" value="MFS"/>
    <property type="match status" value="1"/>
</dbReference>
<feature type="transmembrane region" description="Helical" evidence="7">
    <location>
        <begin position="165"/>
        <end position="189"/>
    </location>
</feature>
<evidence type="ECO:0000256" key="3">
    <source>
        <dbReference type="ARBA" id="ARBA00022448"/>
    </source>
</evidence>
<dbReference type="SUPFAM" id="SSF103473">
    <property type="entry name" value="MFS general substrate transporter"/>
    <property type="match status" value="1"/>
</dbReference>
<feature type="transmembrane region" description="Helical" evidence="7">
    <location>
        <begin position="73"/>
        <end position="92"/>
    </location>
</feature>
<keyword evidence="6 7" id="KW-0472">Membrane</keyword>
<dbReference type="AlphaFoldDB" id="A0A014N4I3"/>
<dbReference type="Gene3D" id="1.20.1250.20">
    <property type="entry name" value="MFS general substrate transporter like domains"/>
    <property type="match status" value="2"/>
</dbReference>
<dbReference type="HOGENOM" id="CLU_001265_1_0_1"/>
<feature type="transmembrane region" description="Helical" evidence="7">
    <location>
        <begin position="300"/>
        <end position="323"/>
    </location>
</feature>
<dbReference type="GO" id="GO:0022857">
    <property type="term" value="F:transmembrane transporter activity"/>
    <property type="evidence" value="ECO:0007669"/>
    <property type="project" value="InterPro"/>
</dbReference>
<feature type="transmembrane region" description="Helical" evidence="7">
    <location>
        <begin position="12"/>
        <end position="37"/>
    </location>
</feature>
<organism evidence="9 10">
    <name type="scientific">Metarhizium robertsii</name>
    <dbReference type="NCBI Taxonomy" id="568076"/>
    <lineage>
        <taxon>Eukaryota</taxon>
        <taxon>Fungi</taxon>
        <taxon>Dikarya</taxon>
        <taxon>Ascomycota</taxon>
        <taxon>Pezizomycotina</taxon>
        <taxon>Sordariomycetes</taxon>
        <taxon>Hypocreomycetidae</taxon>
        <taxon>Hypocreales</taxon>
        <taxon>Clavicipitaceae</taxon>
        <taxon>Metarhizium</taxon>
    </lineage>
</organism>
<dbReference type="GO" id="GO:0016020">
    <property type="term" value="C:membrane"/>
    <property type="evidence" value="ECO:0007669"/>
    <property type="project" value="UniProtKB-SubCell"/>
</dbReference>
<dbReference type="EMBL" id="JELW01000227">
    <property type="protein sequence ID" value="EXU94582.1"/>
    <property type="molecule type" value="Genomic_DNA"/>
</dbReference>
<evidence type="ECO:0000256" key="7">
    <source>
        <dbReference type="SAM" id="Phobius"/>
    </source>
</evidence>
<gene>
    <name evidence="9" type="ORF">X797_012345</name>
</gene>
<comment type="subcellular location">
    <subcellularLocation>
        <location evidence="1">Membrane</location>
        <topology evidence="1">Multi-pass membrane protein</topology>
    </subcellularLocation>
</comment>
<proteinExistence type="inferred from homology"/>
<feature type="transmembrane region" description="Helical" evidence="7">
    <location>
        <begin position="335"/>
        <end position="359"/>
    </location>
</feature>
<evidence type="ECO:0000256" key="2">
    <source>
        <dbReference type="ARBA" id="ARBA00006727"/>
    </source>
</evidence>
<evidence type="ECO:0000313" key="9">
    <source>
        <dbReference type="EMBL" id="EXU94582.1"/>
    </source>
</evidence>
<dbReference type="InterPro" id="IPR011701">
    <property type="entry name" value="MFS"/>
</dbReference>